<reference evidence="2 3" key="1">
    <citation type="journal article" date="2003" name="Proc. Natl. Acad. Sci. U.S.A.">
        <title>Genome sequence of the cyanobacterium Prochlorococcus marinus SS120, a nearly minimal oxyphototrophic genome.</title>
        <authorList>
            <person name="Dufresne A."/>
            <person name="Salanoubat M."/>
            <person name="Partensky F."/>
            <person name="Artiguenave F."/>
            <person name="Axmann I.M."/>
            <person name="Barbe V."/>
            <person name="Duprat S."/>
            <person name="Galperin M.Y."/>
            <person name="Koonin E.V."/>
            <person name="Le Gall F."/>
            <person name="Makarova K.S."/>
            <person name="Ostrowski M."/>
            <person name="Oztas S."/>
            <person name="Robert C."/>
            <person name="Rogozin I.B."/>
            <person name="Scanlan D.J."/>
            <person name="Tandeau de Marsac N."/>
            <person name="Weissenbach J."/>
            <person name="Wincker P."/>
            <person name="Wolf Y.I."/>
            <person name="Hess W.R."/>
        </authorList>
    </citation>
    <scope>NUCLEOTIDE SEQUENCE [LARGE SCALE GENOMIC DNA]</scope>
    <source>
        <strain evidence="3">SARG / CCMP1375 / SS120</strain>
    </source>
</reference>
<dbReference type="STRING" id="167539.Pro_0773"/>
<dbReference type="eggNOG" id="COG0515">
    <property type="taxonomic scope" value="Bacteria"/>
</dbReference>
<accession>Q7VCG7</accession>
<sequence length="241" mass="27597">MPSDTSASANIAIEELLEKFSSGTLRQRRRLVDEVESRSDELKGLGSKLFETLPKESDDWSKGWILQVLNRHHNDYLKDLLAKDSSILFDVPSSSDIDYGPLQQSLIEERFEEADRITSETLRCLAGPSSLERGYVYFSEVEAMSEVDLISLDLLWNAFSQDKFGFSVQARLLESLGGRYDKLWSRIGWKVDGTWTRYPIAFTWSLKAPEGHMPLVNQLRGVRLMDAYLNHPFLKSRLKKS</sequence>
<keyword evidence="3" id="KW-1185">Reference proteome</keyword>
<dbReference type="GO" id="GO:0046906">
    <property type="term" value="F:tetrapyrrole binding"/>
    <property type="evidence" value="ECO:0007669"/>
    <property type="project" value="TreeGrafter"/>
</dbReference>
<dbReference type="Pfam" id="PF05419">
    <property type="entry name" value="GUN4"/>
    <property type="match status" value="1"/>
</dbReference>
<protein>
    <recommendedName>
        <fullName evidence="1">GUN4-like domain-containing protein</fullName>
    </recommendedName>
</protein>
<dbReference type="GO" id="GO:0030288">
    <property type="term" value="C:outer membrane-bounded periplasmic space"/>
    <property type="evidence" value="ECO:0007669"/>
    <property type="project" value="TreeGrafter"/>
</dbReference>
<gene>
    <name evidence="2" type="ordered locus">Pro_0773</name>
</gene>
<evidence type="ECO:0000313" key="3">
    <source>
        <dbReference type="Proteomes" id="UP000001420"/>
    </source>
</evidence>
<dbReference type="KEGG" id="pma:Pro_0773"/>
<dbReference type="OrthoDB" id="7915178at2"/>
<dbReference type="PANTHER" id="PTHR34800">
    <property type="entry name" value="TETRAPYRROLE-BINDING PROTEIN, CHLOROPLASTIC"/>
    <property type="match status" value="1"/>
</dbReference>
<name>Q7VCG7_PROMA</name>
<dbReference type="EnsemblBacteria" id="AAP99817">
    <property type="protein sequence ID" value="AAP99817"/>
    <property type="gene ID" value="Pro_0773"/>
</dbReference>
<dbReference type="PATRIC" id="fig|167539.5.peg.818"/>
<evidence type="ECO:0000259" key="1">
    <source>
        <dbReference type="Pfam" id="PF05419"/>
    </source>
</evidence>
<dbReference type="InterPro" id="IPR037215">
    <property type="entry name" value="GUN4-like_sf"/>
</dbReference>
<feature type="domain" description="GUN4-like" evidence="1">
    <location>
        <begin position="93"/>
        <end position="232"/>
    </location>
</feature>
<dbReference type="AlphaFoldDB" id="Q7VCG7"/>
<dbReference type="PANTHER" id="PTHR34800:SF1">
    <property type="entry name" value="TETRAPYRROLE-BINDING PROTEIN, CHLOROPLASTIC"/>
    <property type="match status" value="1"/>
</dbReference>
<dbReference type="EMBL" id="AE017126">
    <property type="protein sequence ID" value="AAP99817.1"/>
    <property type="molecule type" value="Genomic_DNA"/>
</dbReference>
<dbReference type="Gene3D" id="1.10.10.1770">
    <property type="entry name" value="Gun4-like"/>
    <property type="match status" value="1"/>
</dbReference>
<dbReference type="CDD" id="cd16383">
    <property type="entry name" value="GUN4"/>
    <property type="match status" value="1"/>
</dbReference>
<organism evidence="2 3">
    <name type="scientific">Prochlorococcus marinus (strain SARG / CCMP1375 / SS120)</name>
    <dbReference type="NCBI Taxonomy" id="167539"/>
    <lineage>
        <taxon>Bacteria</taxon>
        <taxon>Bacillati</taxon>
        <taxon>Cyanobacteriota</taxon>
        <taxon>Cyanophyceae</taxon>
        <taxon>Synechococcales</taxon>
        <taxon>Prochlorococcaceae</taxon>
        <taxon>Prochlorococcus</taxon>
    </lineage>
</organism>
<dbReference type="HOGENOM" id="CLU_097086_0_0_3"/>
<proteinExistence type="predicted"/>
<dbReference type="SUPFAM" id="SSF140869">
    <property type="entry name" value="GUN4-like"/>
    <property type="match status" value="1"/>
</dbReference>
<dbReference type="RefSeq" id="WP_011124925.1">
    <property type="nucleotide sequence ID" value="NC_005042.1"/>
</dbReference>
<evidence type="ECO:0000313" key="2">
    <source>
        <dbReference type="EMBL" id="AAP99817.1"/>
    </source>
</evidence>
<dbReference type="Proteomes" id="UP000001420">
    <property type="component" value="Chromosome"/>
</dbReference>
<dbReference type="InterPro" id="IPR008629">
    <property type="entry name" value="GUN4-like"/>
</dbReference>
<dbReference type="Gene3D" id="1.25.40.620">
    <property type="match status" value="1"/>
</dbReference>